<evidence type="ECO:0000256" key="1">
    <source>
        <dbReference type="SAM" id="SignalP"/>
    </source>
</evidence>
<feature type="signal peptide" evidence="1">
    <location>
        <begin position="1"/>
        <end position="23"/>
    </location>
</feature>
<feature type="chain" id="PRO_5028989750" evidence="1">
    <location>
        <begin position="24"/>
        <end position="156"/>
    </location>
</feature>
<dbReference type="KEGG" id="cfon:HZU75_11790"/>
<proteinExistence type="predicted"/>
<protein>
    <submittedName>
        <fullName evidence="2">Uncharacterized protein</fullName>
    </submittedName>
</protein>
<evidence type="ECO:0000313" key="2">
    <source>
        <dbReference type="EMBL" id="QLI82152.1"/>
    </source>
</evidence>
<dbReference type="Proteomes" id="UP000510822">
    <property type="component" value="Chromosome"/>
</dbReference>
<organism evidence="2 3">
    <name type="scientific">Chitinibacter fontanus</name>
    <dbReference type="NCBI Taxonomy" id="1737446"/>
    <lineage>
        <taxon>Bacteria</taxon>
        <taxon>Pseudomonadati</taxon>
        <taxon>Pseudomonadota</taxon>
        <taxon>Betaproteobacteria</taxon>
        <taxon>Neisseriales</taxon>
        <taxon>Chitinibacteraceae</taxon>
        <taxon>Chitinibacter</taxon>
    </lineage>
</organism>
<sequence>MKSSKLFRVLLMVVAMLNINSNAYSLCLDPDTNISGYKKSLSKEVSEHDSIIIGEVIGNNPLQVDGSDPEGVTAMIYTVKAIKPLKGNTPRIFRVQVENDSSRYPMKKGEKHILFLLSEDEHYLVDSCGNSTPLPDGDKVVKQVQKLLANKVHHHP</sequence>
<dbReference type="RefSeq" id="WP_180306235.1">
    <property type="nucleotide sequence ID" value="NZ_CP058952.1"/>
</dbReference>
<dbReference type="AlphaFoldDB" id="A0A7D5VB27"/>
<dbReference type="EMBL" id="CP058952">
    <property type="protein sequence ID" value="QLI82152.1"/>
    <property type="molecule type" value="Genomic_DNA"/>
</dbReference>
<gene>
    <name evidence="2" type="ORF">HZU75_11790</name>
</gene>
<evidence type="ECO:0000313" key="3">
    <source>
        <dbReference type="Proteomes" id="UP000510822"/>
    </source>
</evidence>
<reference evidence="2 3" key="1">
    <citation type="journal article" date="2016" name="Int. J. Syst. Evol. Microbiol.">
        <title>Chitinibacter fontanus sp. nov., isolated from a spring.</title>
        <authorList>
            <person name="Sheu S.Y."/>
            <person name="Li Y.S."/>
            <person name="Young C.C."/>
            <person name="Chen W.M."/>
        </authorList>
    </citation>
    <scope>NUCLEOTIDE SEQUENCE [LARGE SCALE GENOMIC DNA]</scope>
    <source>
        <strain evidence="2 3">STM-7</strain>
    </source>
</reference>
<keyword evidence="3" id="KW-1185">Reference proteome</keyword>
<accession>A0A7D5VB27</accession>
<name>A0A7D5VB27_9NEIS</name>
<keyword evidence="1" id="KW-0732">Signal</keyword>